<evidence type="ECO:0000256" key="1">
    <source>
        <dbReference type="ARBA" id="ARBA00023002"/>
    </source>
</evidence>
<keyword evidence="1" id="KW-0560">Oxidoreductase</keyword>
<dbReference type="EMBL" id="LR828257">
    <property type="protein sequence ID" value="CAD0321628.1"/>
    <property type="molecule type" value="Genomic_DNA"/>
</dbReference>
<organism evidence="2 3">
    <name type="scientific">Xanthomonas hortorum pv. vitians</name>
    <dbReference type="NCBI Taxonomy" id="83224"/>
    <lineage>
        <taxon>Bacteria</taxon>
        <taxon>Pseudomonadati</taxon>
        <taxon>Pseudomonadota</taxon>
        <taxon>Gammaproteobacteria</taxon>
        <taxon>Lysobacterales</taxon>
        <taxon>Lysobacteraceae</taxon>
        <taxon>Xanthomonas</taxon>
    </lineage>
</organism>
<proteinExistence type="predicted"/>
<dbReference type="AlphaFoldDB" id="A0A6V7CS55"/>
<dbReference type="InterPro" id="IPR042098">
    <property type="entry name" value="TauD-like_sf"/>
</dbReference>
<name>A0A6V7CS55_9XANT</name>
<sequence>MGPWLDMVYRAVVEFCNDSIDLARDPYSRVHSSSVRIVPFDAPLGAEVIGFDLSQPLDADTFARIHQAHLDCHVLVFREQRITPAHRN</sequence>
<reference evidence="2 3" key="1">
    <citation type="submission" date="2020-07" db="EMBL/GenBank/DDBJ databases">
        <authorList>
            <person name="Pothier F. J."/>
        </authorList>
    </citation>
    <scope>NUCLEOTIDE SEQUENCE [LARGE SCALE GENOMIC DNA]</scope>
    <source>
        <strain evidence="2 3">CFBP 498</strain>
    </source>
</reference>
<dbReference type="Proteomes" id="UP000515406">
    <property type="component" value="Chromosome"/>
</dbReference>
<evidence type="ECO:0000313" key="2">
    <source>
        <dbReference type="EMBL" id="CAD0321619.1"/>
    </source>
</evidence>
<dbReference type="Gene3D" id="3.60.130.10">
    <property type="entry name" value="Clavaminate synthase-like"/>
    <property type="match status" value="1"/>
</dbReference>
<protein>
    <submittedName>
        <fullName evidence="2">Uncharacterized protein</fullName>
    </submittedName>
</protein>
<dbReference type="EMBL" id="LR828257">
    <property type="protein sequence ID" value="CAD0321619.1"/>
    <property type="molecule type" value="Genomic_DNA"/>
</dbReference>
<evidence type="ECO:0000313" key="3">
    <source>
        <dbReference type="Proteomes" id="UP000515406"/>
    </source>
</evidence>
<dbReference type="GO" id="GO:0016706">
    <property type="term" value="F:2-oxoglutarate-dependent dioxygenase activity"/>
    <property type="evidence" value="ECO:0007669"/>
    <property type="project" value="UniProtKB-ARBA"/>
</dbReference>
<keyword evidence="3" id="KW-1185">Reference proteome</keyword>
<dbReference type="SUPFAM" id="SSF51197">
    <property type="entry name" value="Clavaminate synthase-like"/>
    <property type="match status" value="1"/>
</dbReference>
<gene>
    <name evidence="2" type="ORF">CFBP498_16410</name>
</gene>
<accession>A0A6V7CS55</accession>